<gene>
    <name evidence="2" type="ORF">WKI71_45225</name>
</gene>
<dbReference type="CDD" id="cd00051">
    <property type="entry name" value="EFh"/>
    <property type="match status" value="1"/>
</dbReference>
<dbReference type="InterPro" id="IPR011992">
    <property type="entry name" value="EF-hand-dom_pair"/>
</dbReference>
<dbReference type="SUPFAM" id="SSF47473">
    <property type="entry name" value="EF-hand"/>
    <property type="match status" value="1"/>
</dbReference>
<protein>
    <submittedName>
        <fullName evidence="2">EF-hand domain-containing protein</fullName>
    </submittedName>
</protein>
<comment type="caution">
    <text evidence="2">The sequence shown here is derived from an EMBL/GenBank/DDBJ whole genome shotgun (WGS) entry which is preliminary data.</text>
</comment>
<dbReference type="Pfam" id="PF13499">
    <property type="entry name" value="EF-hand_7"/>
    <property type="match status" value="1"/>
</dbReference>
<evidence type="ECO:0000259" key="1">
    <source>
        <dbReference type="PROSITE" id="PS50222"/>
    </source>
</evidence>
<dbReference type="InterPro" id="IPR018247">
    <property type="entry name" value="EF_Hand_1_Ca_BS"/>
</dbReference>
<evidence type="ECO:0000313" key="3">
    <source>
        <dbReference type="Proteomes" id="UP001376459"/>
    </source>
</evidence>
<dbReference type="EMBL" id="JBBKAK010000001">
    <property type="protein sequence ID" value="MEJ8672986.1"/>
    <property type="molecule type" value="Genomic_DNA"/>
</dbReference>
<organism evidence="2 3">
    <name type="scientific">Streptomyces machairae</name>
    <dbReference type="NCBI Taxonomy" id="3134109"/>
    <lineage>
        <taxon>Bacteria</taxon>
        <taxon>Bacillati</taxon>
        <taxon>Actinomycetota</taxon>
        <taxon>Actinomycetes</taxon>
        <taxon>Kitasatosporales</taxon>
        <taxon>Streptomycetaceae</taxon>
        <taxon>Streptomyces</taxon>
    </lineage>
</organism>
<sequence length="102" mass="11035">MDRLVLSDAPTPLPMEEQHMDIAQLDQAFRVIDANRNGFVTLAEIRSALAGREIPLDAGSLDTAFGELDKDGDGRLTHAEFSGFQMEPYKSSVGTTLAKLAA</sequence>
<name>A0ABU8UX94_9ACTN</name>
<dbReference type="Proteomes" id="UP001376459">
    <property type="component" value="Unassembled WGS sequence"/>
</dbReference>
<keyword evidence="3" id="KW-1185">Reference proteome</keyword>
<dbReference type="PROSITE" id="PS50222">
    <property type="entry name" value="EF_HAND_2"/>
    <property type="match status" value="1"/>
</dbReference>
<accession>A0ABU8UX94</accession>
<evidence type="ECO:0000313" key="2">
    <source>
        <dbReference type="EMBL" id="MEJ8672986.1"/>
    </source>
</evidence>
<dbReference type="SMART" id="SM00054">
    <property type="entry name" value="EFh"/>
    <property type="match status" value="2"/>
</dbReference>
<proteinExistence type="predicted"/>
<dbReference type="PROSITE" id="PS00018">
    <property type="entry name" value="EF_HAND_1"/>
    <property type="match status" value="2"/>
</dbReference>
<dbReference type="InterPro" id="IPR002048">
    <property type="entry name" value="EF_hand_dom"/>
</dbReference>
<feature type="domain" description="EF-hand" evidence="1">
    <location>
        <begin position="20"/>
        <end position="55"/>
    </location>
</feature>
<reference evidence="2 3" key="1">
    <citation type="submission" date="2024-03" db="EMBL/GenBank/DDBJ databases">
        <title>Novel Streptomyces species of biotechnological and ecological value are a feature of Machair soil.</title>
        <authorList>
            <person name="Prole J.R."/>
            <person name="Goodfellow M."/>
            <person name="Allenby N."/>
            <person name="Ward A.C."/>
        </authorList>
    </citation>
    <scope>NUCLEOTIDE SEQUENCE [LARGE SCALE GENOMIC DNA]</scope>
    <source>
        <strain evidence="2 3">MS1.AVA.1</strain>
    </source>
</reference>
<dbReference type="Gene3D" id="1.10.238.10">
    <property type="entry name" value="EF-hand"/>
    <property type="match status" value="1"/>
</dbReference>